<comment type="caution">
    <text evidence="14">The sequence shown here is derived from an EMBL/GenBank/DDBJ whole genome shotgun (WGS) entry which is preliminary data.</text>
</comment>
<evidence type="ECO:0000256" key="9">
    <source>
        <dbReference type="ARBA" id="ARBA00022932"/>
    </source>
</evidence>
<feature type="binding site" evidence="12">
    <location>
        <position position="123"/>
    </location>
    <ligand>
        <name>Mg(2+)</name>
        <dbReference type="ChEBI" id="CHEBI:18420"/>
    </ligand>
</feature>
<organism evidence="14 15">
    <name type="scientific">Jezberella montanilacus</name>
    <dbReference type="NCBI Taxonomy" id="323426"/>
    <lineage>
        <taxon>Bacteria</taxon>
        <taxon>Pseudomonadati</taxon>
        <taxon>Pseudomonadota</taxon>
        <taxon>Betaproteobacteria</taxon>
        <taxon>Burkholderiales</taxon>
        <taxon>Alcaligenaceae</taxon>
        <taxon>Jezberella</taxon>
    </lineage>
</organism>
<evidence type="ECO:0000256" key="11">
    <source>
        <dbReference type="ARBA" id="ARBA00049244"/>
    </source>
</evidence>
<evidence type="ECO:0000256" key="6">
    <source>
        <dbReference type="ARBA" id="ARBA00022723"/>
    </source>
</evidence>
<evidence type="ECO:0000256" key="10">
    <source>
        <dbReference type="ARBA" id="ARBA00023204"/>
    </source>
</evidence>
<dbReference type="InterPro" id="IPR036775">
    <property type="entry name" value="DNA_pol_Y-fam_lit_finger_sf"/>
</dbReference>
<evidence type="ECO:0000256" key="7">
    <source>
        <dbReference type="ARBA" id="ARBA00022763"/>
    </source>
</evidence>
<comment type="similarity">
    <text evidence="1 12">Belongs to the DNA polymerase type-Y family.</text>
</comment>
<dbReference type="AlphaFoldDB" id="A0A2T0XDT7"/>
<comment type="cofactor">
    <cofactor evidence="12">
        <name>Mg(2+)</name>
        <dbReference type="ChEBI" id="CHEBI:18420"/>
    </cofactor>
    <text evidence="12">Binds 2 magnesium ions per subunit.</text>
</comment>
<evidence type="ECO:0000256" key="5">
    <source>
        <dbReference type="ARBA" id="ARBA00022705"/>
    </source>
</evidence>
<reference evidence="14 15" key="1">
    <citation type="submission" date="2018-03" db="EMBL/GenBank/DDBJ databases">
        <title>Genomic Encyclopedia of Type Strains, Phase III (KMG-III): the genomes of soil and plant-associated and newly described type strains.</title>
        <authorList>
            <person name="Whitman W."/>
        </authorList>
    </citation>
    <scope>NUCLEOTIDE SEQUENCE [LARGE SCALE GENOMIC DNA]</scope>
    <source>
        <strain evidence="14 15">MWH-P2sevCIIIb</strain>
    </source>
</reference>
<evidence type="ECO:0000256" key="8">
    <source>
        <dbReference type="ARBA" id="ARBA00022842"/>
    </source>
</evidence>
<keyword evidence="9 12" id="KW-0239">DNA-directed DNA polymerase</keyword>
<keyword evidence="7 12" id="KW-0227">DNA damage</keyword>
<dbReference type="Pfam" id="PF11799">
    <property type="entry name" value="IMS_C"/>
    <property type="match status" value="1"/>
</dbReference>
<keyword evidence="5 12" id="KW-0235">DNA replication</keyword>
<keyword evidence="8 12" id="KW-0460">Magnesium</keyword>
<keyword evidence="2 12" id="KW-0515">Mutator protein</keyword>
<keyword evidence="12" id="KW-0238">DNA-binding</keyword>
<dbReference type="PANTHER" id="PTHR11076">
    <property type="entry name" value="DNA REPAIR POLYMERASE UMUC / TRANSFERASE FAMILY MEMBER"/>
    <property type="match status" value="1"/>
</dbReference>
<keyword evidence="3 12" id="KW-0808">Transferase</keyword>
<evidence type="ECO:0000256" key="2">
    <source>
        <dbReference type="ARBA" id="ARBA00022457"/>
    </source>
</evidence>
<dbReference type="Pfam" id="PF00817">
    <property type="entry name" value="IMS"/>
    <property type="match status" value="1"/>
</dbReference>
<feature type="site" description="Substrate discrimination" evidence="12">
    <location>
        <position position="13"/>
    </location>
</feature>
<dbReference type="GO" id="GO:0003684">
    <property type="term" value="F:damaged DNA binding"/>
    <property type="evidence" value="ECO:0007669"/>
    <property type="project" value="InterPro"/>
</dbReference>
<dbReference type="InterPro" id="IPR022880">
    <property type="entry name" value="DNApol_IV"/>
</dbReference>
<dbReference type="EC" id="2.7.7.7" evidence="12"/>
<dbReference type="FunFam" id="3.30.1490.100:FF:000004">
    <property type="entry name" value="DNA polymerase IV"/>
    <property type="match status" value="1"/>
</dbReference>
<dbReference type="Proteomes" id="UP000238308">
    <property type="component" value="Unassembled WGS sequence"/>
</dbReference>
<dbReference type="RefSeq" id="WP_311042731.1">
    <property type="nucleotide sequence ID" value="NZ_PVTV01000015.1"/>
</dbReference>
<comment type="catalytic activity">
    <reaction evidence="11 12">
        <text>DNA(n) + a 2'-deoxyribonucleoside 5'-triphosphate = DNA(n+1) + diphosphate</text>
        <dbReference type="Rhea" id="RHEA:22508"/>
        <dbReference type="Rhea" id="RHEA-COMP:17339"/>
        <dbReference type="Rhea" id="RHEA-COMP:17340"/>
        <dbReference type="ChEBI" id="CHEBI:33019"/>
        <dbReference type="ChEBI" id="CHEBI:61560"/>
        <dbReference type="ChEBI" id="CHEBI:173112"/>
        <dbReference type="EC" id="2.7.7.7"/>
    </reaction>
</comment>
<feature type="domain" description="UmuC" evidence="13">
    <location>
        <begin position="4"/>
        <end position="202"/>
    </location>
</feature>
<name>A0A2T0XDT7_9BURK</name>
<dbReference type="InterPro" id="IPR001126">
    <property type="entry name" value="UmuC"/>
</dbReference>
<comment type="subcellular location">
    <subcellularLocation>
        <location evidence="12">Cytoplasm</location>
    </subcellularLocation>
</comment>
<dbReference type="Gene3D" id="3.40.1170.60">
    <property type="match status" value="1"/>
</dbReference>
<comment type="subunit">
    <text evidence="12">Monomer.</text>
</comment>
<dbReference type="HAMAP" id="MF_01113">
    <property type="entry name" value="DNApol_IV"/>
    <property type="match status" value="1"/>
</dbReference>
<dbReference type="SUPFAM" id="SSF56672">
    <property type="entry name" value="DNA/RNA polymerases"/>
    <property type="match status" value="1"/>
</dbReference>
<dbReference type="EMBL" id="PVTV01000015">
    <property type="protein sequence ID" value="PRY97104.1"/>
    <property type="molecule type" value="Genomic_DNA"/>
</dbReference>
<dbReference type="GO" id="GO:0009432">
    <property type="term" value="P:SOS response"/>
    <property type="evidence" value="ECO:0007669"/>
    <property type="project" value="TreeGrafter"/>
</dbReference>
<dbReference type="Gene3D" id="3.30.1490.100">
    <property type="entry name" value="DNA polymerase, Y-family, little finger domain"/>
    <property type="match status" value="1"/>
</dbReference>
<keyword evidence="15" id="KW-1185">Reference proteome</keyword>
<dbReference type="PANTHER" id="PTHR11076:SF33">
    <property type="entry name" value="DNA POLYMERASE KAPPA"/>
    <property type="match status" value="1"/>
</dbReference>
<dbReference type="SUPFAM" id="SSF100879">
    <property type="entry name" value="Lesion bypass DNA polymerase (Y-family), little finger domain"/>
    <property type="match status" value="1"/>
</dbReference>
<dbReference type="InterPro" id="IPR043128">
    <property type="entry name" value="Rev_trsase/Diguanyl_cyclase"/>
</dbReference>
<sequence>MRRIAHLDMDAFFASVELLTYPDLKGRPVVVGGRNASRPTMGQDGGWLYPKLKNYAGRGVVTTSTYEARALGVFSGMGLMKSAELAPEAVLLPGNYEAYRHYSRLFKSAVASVAPIIEDRGIDEIYIDLTDLLQDSIEIATQIKLAVREATGLSCSIGITPNKLLSKIASDLDKPDGITILSQTDLEAKIWPLAAKKINGIGPKATEKLKNLEIHTIGELARTEVALLIEHFGQSTGLWMNRAAHGLDDRPVVTESEPRSISRETTFVRDLHVKTDRNELSEIFTSLCTKLSEDLRRKAYASKTLGVKLKYADFRVVTRDISVPHALFEAADIRRTAQECLKRVPLEQKIRLIGVKASNLIPIEDLSQAEPALQADLPFDFE</sequence>
<dbReference type="InterPro" id="IPR050116">
    <property type="entry name" value="DNA_polymerase-Y"/>
</dbReference>
<accession>A0A2T0XDT7</accession>
<dbReference type="GO" id="GO:0006281">
    <property type="term" value="P:DNA repair"/>
    <property type="evidence" value="ECO:0007669"/>
    <property type="project" value="UniProtKB-UniRule"/>
</dbReference>
<dbReference type="GO" id="GO:0006261">
    <property type="term" value="P:DNA-templated DNA replication"/>
    <property type="evidence" value="ECO:0007669"/>
    <property type="project" value="UniProtKB-UniRule"/>
</dbReference>
<dbReference type="CDD" id="cd03586">
    <property type="entry name" value="PolY_Pol_IV_kappa"/>
    <property type="match status" value="1"/>
</dbReference>
<feature type="binding site" evidence="12">
    <location>
        <position position="8"/>
    </location>
    <ligand>
        <name>Mg(2+)</name>
        <dbReference type="ChEBI" id="CHEBI:18420"/>
    </ligand>
</feature>
<dbReference type="InterPro" id="IPR043502">
    <property type="entry name" value="DNA/RNA_pol_sf"/>
</dbReference>
<dbReference type="GO" id="GO:0000287">
    <property type="term" value="F:magnesium ion binding"/>
    <property type="evidence" value="ECO:0007669"/>
    <property type="project" value="UniProtKB-UniRule"/>
</dbReference>
<dbReference type="GO" id="GO:0003887">
    <property type="term" value="F:DNA-directed DNA polymerase activity"/>
    <property type="evidence" value="ECO:0007669"/>
    <property type="project" value="UniProtKB-UniRule"/>
</dbReference>
<dbReference type="GO" id="GO:0042276">
    <property type="term" value="P:error-prone translesion synthesis"/>
    <property type="evidence" value="ECO:0007669"/>
    <property type="project" value="TreeGrafter"/>
</dbReference>
<dbReference type="InterPro" id="IPR017961">
    <property type="entry name" value="DNA_pol_Y-fam_little_finger"/>
</dbReference>
<keyword evidence="12" id="KW-0963">Cytoplasm</keyword>
<feature type="active site" evidence="12">
    <location>
        <position position="124"/>
    </location>
</feature>
<evidence type="ECO:0000256" key="4">
    <source>
        <dbReference type="ARBA" id="ARBA00022695"/>
    </source>
</evidence>
<proteinExistence type="inferred from homology"/>
<evidence type="ECO:0000259" key="13">
    <source>
        <dbReference type="PROSITE" id="PS50173"/>
    </source>
</evidence>
<evidence type="ECO:0000256" key="12">
    <source>
        <dbReference type="HAMAP-Rule" id="MF_01113"/>
    </source>
</evidence>
<gene>
    <name evidence="12" type="primary">dinB</name>
    <name evidence="14" type="ORF">BCM14_2244</name>
</gene>
<keyword evidence="4 12" id="KW-0548">Nucleotidyltransferase</keyword>
<protein>
    <recommendedName>
        <fullName evidence="12">DNA polymerase IV</fullName>
        <shortName evidence="12">Pol IV</shortName>
        <ecNumber evidence="12">2.7.7.7</ecNumber>
    </recommendedName>
</protein>
<dbReference type="PROSITE" id="PS50173">
    <property type="entry name" value="UMUC"/>
    <property type="match status" value="1"/>
</dbReference>
<keyword evidence="10 12" id="KW-0234">DNA repair</keyword>
<dbReference type="Gene3D" id="1.10.150.20">
    <property type="entry name" value="5' to 3' exonuclease, C-terminal subdomain"/>
    <property type="match status" value="1"/>
</dbReference>
<dbReference type="NCBIfam" id="NF002677">
    <property type="entry name" value="PRK02406.1"/>
    <property type="match status" value="1"/>
</dbReference>
<comment type="function">
    <text evidence="12">Poorly processive, error-prone DNA polymerase involved in untargeted mutagenesis. Copies undamaged DNA at stalled replication forks, which arise in vivo from mismatched or misaligned primer ends. These misaligned primers can be extended by PolIV. Exhibits no 3'-5' exonuclease (proofreading) activity. May be involved in translesional synthesis, in conjunction with the beta clamp from PolIII.</text>
</comment>
<evidence type="ECO:0000313" key="15">
    <source>
        <dbReference type="Proteomes" id="UP000238308"/>
    </source>
</evidence>
<evidence type="ECO:0000313" key="14">
    <source>
        <dbReference type="EMBL" id="PRY97104.1"/>
    </source>
</evidence>
<dbReference type="GO" id="GO:0005829">
    <property type="term" value="C:cytosol"/>
    <property type="evidence" value="ECO:0007669"/>
    <property type="project" value="TreeGrafter"/>
</dbReference>
<evidence type="ECO:0000256" key="1">
    <source>
        <dbReference type="ARBA" id="ARBA00010945"/>
    </source>
</evidence>
<evidence type="ECO:0000256" key="3">
    <source>
        <dbReference type="ARBA" id="ARBA00022679"/>
    </source>
</evidence>
<keyword evidence="6 12" id="KW-0479">Metal-binding</keyword>
<dbReference type="Gene3D" id="3.30.70.270">
    <property type="match status" value="1"/>
</dbReference>